<evidence type="ECO:0000313" key="3">
    <source>
        <dbReference type="Proteomes" id="UP001501444"/>
    </source>
</evidence>
<dbReference type="Gene3D" id="3.90.320.10">
    <property type="match status" value="1"/>
</dbReference>
<organism evidence="2 3">
    <name type="scientific">Dactylosporangium salmoneum</name>
    <dbReference type="NCBI Taxonomy" id="53361"/>
    <lineage>
        <taxon>Bacteria</taxon>
        <taxon>Bacillati</taxon>
        <taxon>Actinomycetota</taxon>
        <taxon>Actinomycetes</taxon>
        <taxon>Micromonosporales</taxon>
        <taxon>Micromonosporaceae</taxon>
        <taxon>Dactylosporangium</taxon>
    </lineage>
</organism>
<dbReference type="Pfam" id="PF12684">
    <property type="entry name" value="DUF3799"/>
    <property type="match status" value="1"/>
</dbReference>
<sequence length="257" mass="29131">MPDGSLSTSGAKVLLDCPAKFRWQQTHPQPPKRHFDLGHVAHKIVLGKGASVAVLDFKDFKTKKAQEERDAAYAVGKVPVLTADYARAQAMAEAIRAHRRANTLLNPDHGTPEQAMFWRDDETGVWRRAKLDWSRRIGGRLVVVDVKTCNSAHPDAIDKAVGNFGYCMQDDAYREAVRAVGLDDDPSFFFVFVEVEPPHLVTLVELDDDWRELGWRRNRKAIDLYAKCRANDEWPGYVSGIHESKPPRWVARELEEI</sequence>
<feature type="domain" description="Putative exodeoxyribonuclease 8 PDDEXK-like" evidence="1">
    <location>
        <begin position="7"/>
        <end position="237"/>
    </location>
</feature>
<dbReference type="InterPro" id="IPR011604">
    <property type="entry name" value="PDDEXK-like_dom_sf"/>
</dbReference>
<protein>
    <recommendedName>
        <fullName evidence="1">Putative exodeoxyribonuclease 8 PDDEXK-like domain-containing protein</fullName>
    </recommendedName>
</protein>
<reference evidence="2 3" key="1">
    <citation type="journal article" date="2019" name="Int. J. Syst. Evol. Microbiol.">
        <title>The Global Catalogue of Microorganisms (GCM) 10K type strain sequencing project: providing services to taxonomists for standard genome sequencing and annotation.</title>
        <authorList>
            <consortium name="The Broad Institute Genomics Platform"/>
            <consortium name="The Broad Institute Genome Sequencing Center for Infectious Disease"/>
            <person name="Wu L."/>
            <person name="Ma J."/>
        </authorList>
    </citation>
    <scope>NUCLEOTIDE SEQUENCE [LARGE SCALE GENOMIC DNA]</scope>
    <source>
        <strain evidence="2 3">JCM 3272</strain>
    </source>
</reference>
<dbReference type="EMBL" id="BAAARV010000025">
    <property type="protein sequence ID" value="GAA2346547.1"/>
    <property type="molecule type" value="Genomic_DNA"/>
</dbReference>
<keyword evidence="3" id="KW-1185">Reference proteome</keyword>
<dbReference type="Proteomes" id="UP001501444">
    <property type="component" value="Unassembled WGS sequence"/>
</dbReference>
<gene>
    <name evidence="2" type="ORF">GCM10010170_033400</name>
</gene>
<comment type="caution">
    <text evidence="2">The sequence shown here is derived from an EMBL/GenBank/DDBJ whole genome shotgun (WGS) entry which is preliminary data.</text>
</comment>
<name>A0ABN3G8M2_9ACTN</name>
<accession>A0ABN3G8M2</accession>
<proteinExistence type="predicted"/>
<evidence type="ECO:0000313" key="2">
    <source>
        <dbReference type="EMBL" id="GAA2346547.1"/>
    </source>
</evidence>
<evidence type="ECO:0000259" key="1">
    <source>
        <dbReference type="Pfam" id="PF12684"/>
    </source>
</evidence>
<dbReference type="InterPro" id="IPR024432">
    <property type="entry name" value="Put_RecE_PDDEXK-like_dom"/>
</dbReference>